<dbReference type="PANTHER" id="PTHR43464:SF94">
    <property type="entry name" value="MALONYL-[ACYL-CARRIER PROTEIN] O-METHYLTRANSFERASE"/>
    <property type="match status" value="1"/>
</dbReference>
<dbReference type="GO" id="GO:0008168">
    <property type="term" value="F:methyltransferase activity"/>
    <property type="evidence" value="ECO:0007669"/>
    <property type="project" value="UniProtKB-KW"/>
</dbReference>
<dbReference type="STRING" id="1219080.VEZ01S_08_01600"/>
<dbReference type="AlphaFoldDB" id="U3CCV0"/>
<protein>
    <submittedName>
        <fullName evidence="1">Putative methyltransferase</fullName>
    </submittedName>
</protein>
<dbReference type="Gene3D" id="3.40.50.150">
    <property type="entry name" value="Vaccinia Virus protein VP39"/>
    <property type="match status" value="1"/>
</dbReference>
<dbReference type="GO" id="GO:0032259">
    <property type="term" value="P:methylation"/>
    <property type="evidence" value="ECO:0007669"/>
    <property type="project" value="UniProtKB-KW"/>
</dbReference>
<evidence type="ECO:0000313" key="1">
    <source>
        <dbReference type="EMBL" id="GAD79124.1"/>
    </source>
</evidence>
<sequence>MNSTTQYYNQNAQQFFDSTVGVEMQSLYQKFLPLLPNNGRILDAGCGSGRDSKAFLDLGYSVDSFDASEELTKLAANLTKSNVTLSTFLNFQANPNTYDGIWACASLLHVPQSQLSATFAHLTQYLKPSGYFYCSFKLGSSELDRNGRFFRDLTLSQLEAILADTQVLHIESWWETADLRPNRENEKWLNAILKRHP</sequence>
<organism evidence="1 2">
    <name type="scientific">Vibrio ezurae NBRC 102218</name>
    <dbReference type="NCBI Taxonomy" id="1219080"/>
    <lineage>
        <taxon>Bacteria</taxon>
        <taxon>Pseudomonadati</taxon>
        <taxon>Pseudomonadota</taxon>
        <taxon>Gammaproteobacteria</taxon>
        <taxon>Vibrionales</taxon>
        <taxon>Vibrionaceae</taxon>
        <taxon>Vibrio</taxon>
    </lineage>
</organism>
<dbReference type="OrthoDB" id="7348755at2"/>
<reference evidence="1 2" key="1">
    <citation type="submission" date="2013-09" db="EMBL/GenBank/DDBJ databases">
        <title>Whole genome shotgun sequence of Vibrio ezurae NBRC 102218.</title>
        <authorList>
            <person name="Yoshida I."/>
            <person name="Hosoyama A."/>
            <person name="Numata M."/>
            <person name="Hashimoto M."/>
            <person name="Hosoyama Y."/>
            <person name="Tsuchikane K."/>
            <person name="Noguchi M."/>
            <person name="Hirakata S."/>
            <person name="Ichikawa N."/>
            <person name="Ohji S."/>
            <person name="Yamazoe A."/>
            <person name="Fujita N."/>
        </authorList>
    </citation>
    <scope>NUCLEOTIDE SEQUENCE [LARGE SCALE GENOMIC DNA]</scope>
    <source>
        <strain evidence="1 2">NBRC 102218</strain>
    </source>
</reference>
<dbReference type="CDD" id="cd02440">
    <property type="entry name" value="AdoMet_MTases"/>
    <property type="match status" value="1"/>
</dbReference>
<keyword evidence="1" id="KW-0489">Methyltransferase</keyword>
<dbReference type="Proteomes" id="UP000016562">
    <property type="component" value="Unassembled WGS sequence"/>
</dbReference>
<keyword evidence="1" id="KW-0808">Transferase</keyword>
<dbReference type="EMBL" id="BATM01000008">
    <property type="protein sequence ID" value="GAD79124.1"/>
    <property type="molecule type" value="Genomic_DNA"/>
</dbReference>
<dbReference type="InterPro" id="IPR029063">
    <property type="entry name" value="SAM-dependent_MTases_sf"/>
</dbReference>
<comment type="caution">
    <text evidence="1">The sequence shown here is derived from an EMBL/GenBank/DDBJ whole genome shotgun (WGS) entry which is preliminary data.</text>
</comment>
<dbReference type="PANTHER" id="PTHR43464">
    <property type="entry name" value="METHYLTRANSFERASE"/>
    <property type="match status" value="1"/>
</dbReference>
<dbReference type="Pfam" id="PF13489">
    <property type="entry name" value="Methyltransf_23"/>
    <property type="match status" value="1"/>
</dbReference>
<dbReference type="SUPFAM" id="SSF53335">
    <property type="entry name" value="S-adenosyl-L-methionine-dependent methyltransferases"/>
    <property type="match status" value="1"/>
</dbReference>
<proteinExistence type="predicted"/>
<evidence type="ECO:0000313" key="2">
    <source>
        <dbReference type="Proteomes" id="UP000016562"/>
    </source>
</evidence>
<dbReference type="RefSeq" id="WP_021712835.1">
    <property type="nucleotide sequence ID" value="NZ_BATM01000008.1"/>
</dbReference>
<keyword evidence="2" id="KW-1185">Reference proteome</keyword>
<name>U3CCV0_9VIBR</name>
<gene>
    <name evidence="1" type="ORF">VEZ01S_08_01600</name>
</gene>
<dbReference type="eggNOG" id="COG0500">
    <property type="taxonomic scope" value="Bacteria"/>
</dbReference>
<accession>U3CCV0</accession>